<keyword evidence="8" id="KW-0675">Receptor</keyword>
<keyword evidence="9" id="KW-0807">Transducer</keyword>
<evidence type="ECO:0000313" key="11">
    <source>
        <dbReference type="EMBL" id="KAL3384208.1"/>
    </source>
</evidence>
<evidence type="ECO:0000256" key="3">
    <source>
        <dbReference type="ARBA" id="ARBA00022606"/>
    </source>
</evidence>
<evidence type="ECO:0000256" key="7">
    <source>
        <dbReference type="ARBA" id="ARBA00023136"/>
    </source>
</evidence>
<keyword evidence="2" id="KW-1003">Cell membrane</keyword>
<evidence type="ECO:0000256" key="2">
    <source>
        <dbReference type="ARBA" id="ARBA00022475"/>
    </source>
</evidence>
<dbReference type="Pfam" id="PF02949">
    <property type="entry name" value="7tm_6"/>
    <property type="match status" value="1"/>
</dbReference>
<dbReference type="GO" id="GO:0005886">
    <property type="term" value="C:plasma membrane"/>
    <property type="evidence" value="ECO:0007669"/>
    <property type="project" value="UniProtKB-SubCell"/>
</dbReference>
<evidence type="ECO:0000256" key="4">
    <source>
        <dbReference type="ARBA" id="ARBA00022692"/>
    </source>
</evidence>
<evidence type="ECO:0000256" key="9">
    <source>
        <dbReference type="ARBA" id="ARBA00023224"/>
    </source>
</evidence>
<gene>
    <name evidence="11" type="ORF">TKK_019998</name>
</gene>
<dbReference type="AlphaFoldDB" id="A0ABD2VU42"/>
<name>A0ABD2VU42_9HYME</name>
<sequence length="116" mass="13292">MVILFDSNIFGAARMLVAYSCAMIAFMCICVPNQLMSNASNDFFTQGYCTNWYNYRPSTRINLILIMTRGIKTLETRAGQIIDINFESFSEVMKRSISFITAFRSLYAAYQDEQCV</sequence>
<feature type="transmembrane region" description="Helical" evidence="10">
    <location>
        <begin position="12"/>
        <end position="31"/>
    </location>
</feature>
<keyword evidence="5" id="KW-0552">Olfaction</keyword>
<accession>A0ABD2VU42</accession>
<evidence type="ECO:0000256" key="5">
    <source>
        <dbReference type="ARBA" id="ARBA00022725"/>
    </source>
</evidence>
<evidence type="ECO:0000256" key="10">
    <source>
        <dbReference type="SAM" id="Phobius"/>
    </source>
</evidence>
<evidence type="ECO:0000256" key="1">
    <source>
        <dbReference type="ARBA" id="ARBA00004651"/>
    </source>
</evidence>
<evidence type="ECO:0000256" key="8">
    <source>
        <dbReference type="ARBA" id="ARBA00023170"/>
    </source>
</evidence>
<evidence type="ECO:0000313" key="12">
    <source>
        <dbReference type="Proteomes" id="UP001627154"/>
    </source>
</evidence>
<dbReference type="GO" id="GO:0007608">
    <property type="term" value="P:sensory perception of smell"/>
    <property type="evidence" value="ECO:0007669"/>
    <property type="project" value="UniProtKB-KW"/>
</dbReference>
<dbReference type="InterPro" id="IPR004117">
    <property type="entry name" value="7tm6_olfct_rcpt"/>
</dbReference>
<keyword evidence="12" id="KW-1185">Reference proteome</keyword>
<keyword evidence="4 10" id="KW-0812">Transmembrane</keyword>
<proteinExistence type="predicted"/>
<evidence type="ECO:0000256" key="6">
    <source>
        <dbReference type="ARBA" id="ARBA00022989"/>
    </source>
</evidence>
<comment type="caution">
    <text evidence="11">The sequence shown here is derived from an EMBL/GenBank/DDBJ whole genome shotgun (WGS) entry which is preliminary data.</text>
</comment>
<comment type="subcellular location">
    <subcellularLocation>
        <location evidence="1">Cell membrane</location>
        <topology evidence="1">Multi-pass membrane protein</topology>
    </subcellularLocation>
</comment>
<keyword evidence="7 10" id="KW-0472">Membrane</keyword>
<organism evidence="11 12">
    <name type="scientific">Trichogramma kaykai</name>
    <dbReference type="NCBI Taxonomy" id="54128"/>
    <lineage>
        <taxon>Eukaryota</taxon>
        <taxon>Metazoa</taxon>
        <taxon>Ecdysozoa</taxon>
        <taxon>Arthropoda</taxon>
        <taxon>Hexapoda</taxon>
        <taxon>Insecta</taxon>
        <taxon>Pterygota</taxon>
        <taxon>Neoptera</taxon>
        <taxon>Endopterygota</taxon>
        <taxon>Hymenoptera</taxon>
        <taxon>Apocrita</taxon>
        <taxon>Proctotrupomorpha</taxon>
        <taxon>Chalcidoidea</taxon>
        <taxon>Trichogrammatidae</taxon>
        <taxon>Trichogramma</taxon>
    </lineage>
</organism>
<dbReference type="EMBL" id="JBJJXI010000177">
    <property type="protein sequence ID" value="KAL3384208.1"/>
    <property type="molecule type" value="Genomic_DNA"/>
</dbReference>
<dbReference type="PANTHER" id="PTHR21137">
    <property type="entry name" value="ODORANT RECEPTOR"/>
    <property type="match status" value="1"/>
</dbReference>
<keyword evidence="6 10" id="KW-1133">Transmembrane helix</keyword>
<dbReference type="PANTHER" id="PTHR21137:SF35">
    <property type="entry name" value="ODORANT RECEPTOR 19A-RELATED"/>
    <property type="match status" value="1"/>
</dbReference>
<reference evidence="11 12" key="1">
    <citation type="journal article" date="2024" name="bioRxiv">
        <title>A reference genome for Trichogramma kaykai: A tiny desert-dwelling parasitoid wasp with competing sex-ratio distorters.</title>
        <authorList>
            <person name="Culotta J."/>
            <person name="Lindsey A.R."/>
        </authorList>
    </citation>
    <scope>NUCLEOTIDE SEQUENCE [LARGE SCALE GENOMIC DNA]</scope>
    <source>
        <strain evidence="11 12">KSX58</strain>
    </source>
</reference>
<protein>
    <submittedName>
        <fullName evidence="11">Uncharacterized protein</fullName>
    </submittedName>
</protein>
<dbReference type="Proteomes" id="UP001627154">
    <property type="component" value="Unassembled WGS sequence"/>
</dbReference>
<dbReference type="GO" id="GO:0007165">
    <property type="term" value="P:signal transduction"/>
    <property type="evidence" value="ECO:0007669"/>
    <property type="project" value="UniProtKB-KW"/>
</dbReference>
<keyword evidence="3" id="KW-0716">Sensory transduction</keyword>